<sequence length="248" mass="27803">MRNIRLLIEYDGTRYDGWQRLGKSSKGDTIQSRLEGVLSRMTNEPVEIIGSGRTDKGVHAAGQVANFHTNTRLSCTDIRDQMNRYLPEDIGILDVSEAGARFHSRLNATAKTYLYRIAVGPSQAVFSRKYTWYCPEVTDVERMEQGAALLLGEHDFLGFSSVRKTNKSTVRRLDDIKIEAMDRELVLTFTGNGFLYHMVRILVGTLAQIGAGKRDPETVSQVLLSKDRELAGPMAPPQGLCLENVQYM</sequence>
<dbReference type="FunFam" id="3.30.70.580:FF:000001">
    <property type="entry name" value="tRNA pseudouridine synthase A"/>
    <property type="match status" value="1"/>
</dbReference>
<dbReference type="Proteomes" id="UP000824164">
    <property type="component" value="Unassembled WGS sequence"/>
</dbReference>
<comment type="function">
    <text evidence="4">Formation of pseudouridine at positions 38, 39 and 40 in the anticodon stem and loop of transfer RNAs.</text>
</comment>
<dbReference type="AlphaFoldDB" id="A0A9D1HGW2"/>
<name>A0A9D1HGW2_9FIRM</name>
<dbReference type="InterPro" id="IPR020094">
    <property type="entry name" value="TruA/RsuA/RluB/E/F_N"/>
</dbReference>
<evidence type="ECO:0000256" key="2">
    <source>
        <dbReference type="ARBA" id="ARBA00022694"/>
    </source>
</evidence>
<evidence type="ECO:0000256" key="7">
    <source>
        <dbReference type="RuleBase" id="RU003792"/>
    </source>
</evidence>
<gene>
    <name evidence="4 9" type="primary">truA</name>
    <name evidence="9" type="ORF">IAB63_07130</name>
</gene>
<comment type="catalytic activity">
    <reaction evidence="4 7">
        <text>uridine(38/39/40) in tRNA = pseudouridine(38/39/40) in tRNA</text>
        <dbReference type="Rhea" id="RHEA:22376"/>
        <dbReference type="Rhea" id="RHEA-COMP:10085"/>
        <dbReference type="Rhea" id="RHEA-COMP:10087"/>
        <dbReference type="ChEBI" id="CHEBI:65314"/>
        <dbReference type="ChEBI" id="CHEBI:65315"/>
        <dbReference type="EC" id="5.4.99.12"/>
    </reaction>
</comment>
<dbReference type="HAMAP" id="MF_00171">
    <property type="entry name" value="TruA"/>
    <property type="match status" value="1"/>
</dbReference>
<evidence type="ECO:0000256" key="1">
    <source>
        <dbReference type="ARBA" id="ARBA00009375"/>
    </source>
</evidence>
<comment type="caution">
    <text evidence="9">The sequence shown here is derived from an EMBL/GenBank/DDBJ whole genome shotgun (WGS) entry which is preliminary data.</text>
</comment>
<accession>A0A9D1HGW2</accession>
<evidence type="ECO:0000313" key="9">
    <source>
        <dbReference type="EMBL" id="HIU03008.1"/>
    </source>
</evidence>
<reference evidence="9" key="2">
    <citation type="journal article" date="2021" name="PeerJ">
        <title>Extensive microbial diversity within the chicken gut microbiome revealed by metagenomics and culture.</title>
        <authorList>
            <person name="Gilroy R."/>
            <person name="Ravi A."/>
            <person name="Getino M."/>
            <person name="Pursley I."/>
            <person name="Horton D.L."/>
            <person name="Alikhan N.F."/>
            <person name="Baker D."/>
            <person name="Gharbi K."/>
            <person name="Hall N."/>
            <person name="Watson M."/>
            <person name="Adriaenssens E.M."/>
            <person name="Foster-Nyarko E."/>
            <person name="Jarju S."/>
            <person name="Secka A."/>
            <person name="Antonio M."/>
            <person name="Oren A."/>
            <person name="Chaudhuri R.R."/>
            <person name="La Ragione R."/>
            <person name="Hildebrand F."/>
            <person name="Pallen M.J."/>
        </authorList>
    </citation>
    <scope>NUCLEOTIDE SEQUENCE</scope>
    <source>
        <strain evidence="9">CHK187-14744</strain>
    </source>
</reference>
<feature type="domain" description="Pseudouridine synthase I TruA alpha/beta" evidence="8">
    <location>
        <begin position="8"/>
        <end position="104"/>
    </location>
</feature>
<dbReference type="CDD" id="cd02570">
    <property type="entry name" value="PseudoU_synth_EcTruA"/>
    <property type="match status" value="1"/>
</dbReference>
<evidence type="ECO:0000313" key="10">
    <source>
        <dbReference type="Proteomes" id="UP000824164"/>
    </source>
</evidence>
<feature type="binding site" evidence="4 6">
    <location>
        <position position="113"/>
    </location>
    <ligand>
        <name>substrate</name>
    </ligand>
</feature>
<dbReference type="PIRSF" id="PIRSF001430">
    <property type="entry name" value="tRNA_psdUrid_synth"/>
    <property type="match status" value="1"/>
</dbReference>
<dbReference type="EMBL" id="DVLT01000045">
    <property type="protein sequence ID" value="HIU03008.1"/>
    <property type="molecule type" value="Genomic_DNA"/>
</dbReference>
<reference evidence="9" key="1">
    <citation type="submission" date="2020-10" db="EMBL/GenBank/DDBJ databases">
        <authorList>
            <person name="Gilroy R."/>
        </authorList>
    </citation>
    <scope>NUCLEOTIDE SEQUENCE</scope>
    <source>
        <strain evidence="9">CHK187-14744</strain>
    </source>
</reference>
<dbReference type="EC" id="5.4.99.12" evidence="4"/>
<dbReference type="SUPFAM" id="SSF55120">
    <property type="entry name" value="Pseudouridine synthase"/>
    <property type="match status" value="1"/>
</dbReference>
<dbReference type="NCBIfam" id="TIGR00071">
    <property type="entry name" value="hisT_truA"/>
    <property type="match status" value="1"/>
</dbReference>
<dbReference type="Pfam" id="PF01416">
    <property type="entry name" value="PseudoU_synth_1"/>
    <property type="match status" value="2"/>
</dbReference>
<dbReference type="GO" id="GO:0160147">
    <property type="term" value="F:tRNA pseudouridine(38-40) synthase activity"/>
    <property type="evidence" value="ECO:0007669"/>
    <property type="project" value="UniProtKB-EC"/>
</dbReference>
<comment type="similarity">
    <text evidence="1 4 7">Belongs to the tRNA pseudouridine synthase TruA family.</text>
</comment>
<evidence type="ECO:0000259" key="8">
    <source>
        <dbReference type="Pfam" id="PF01416"/>
    </source>
</evidence>
<dbReference type="InterPro" id="IPR001406">
    <property type="entry name" value="PsdUridine_synth_TruA"/>
</dbReference>
<dbReference type="PANTHER" id="PTHR11142">
    <property type="entry name" value="PSEUDOURIDYLATE SYNTHASE"/>
    <property type="match status" value="1"/>
</dbReference>
<dbReference type="Gene3D" id="3.30.70.660">
    <property type="entry name" value="Pseudouridine synthase I, catalytic domain, C-terminal subdomain"/>
    <property type="match status" value="1"/>
</dbReference>
<proteinExistence type="inferred from homology"/>
<dbReference type="InterPro" id="IPR020095">
    <property type="entry name" value="PsdUridine_synth_TruA_C"/>
</dbReference>
<keyword evidence="3 4" id="KW-0413">Isomerase</keyword>
<protein>
    <recommendedName>
        <fullName evidence="4">tRNA pseudouridine synthase A</fullName>
        <ecNumber evidence="4">5.4.99.12</ecNumber>
    </recommendedName>
    <alternativeName>
        <fullName evidence="4">tRNA pseudouridine(38-40) synthase</fullName>
    </alternativeName>
    <alternativeName>
        <fullName evidence="4">tRNA pseudouridylate synthase I</fullName>
    </alternativeName>
    <alternativeName>
        <fullName evidence="4">tRNA-uridine isomerase I</fullName>
    </alternativeName>
</protein>
<keyword evidence="2 4" id="KW-0819">tRNA processing</keyword>
<comment type="caution">
    <text evidence="4">Lacks conserved residue(s) required for the propagation of feature annotation.</text>
</comment>
<dbReference type="InterPro" id="IPR020103">
    <property type="entry name" value="PsdUridine_synth_cat_dom_sf"/>
</dbReference>
<feature type="active site" description="Nucleophile" evidence="4 5">
    <location>
        <position position="55"/>
    </location>
</feature>
<evidence type="ECO:0000256" key="4">
    <source>
        <dbReference type="HAMAP-Rule" id="MF_00171"/>
    </source>
</evidence>
<organism evidence="9 10">
    <name type="scientific">Candidatus Onthocola gallistercoris</name>
    <dbReference type="NCBI Taxonomy" id="2840876"/>
    <lineage>
        <taxon>Bacteria</taxon>
        <taxon>Bacillati</taxon>
        <taxon>Bacillota</taxon>
        <taxon>Bacilli</taxon>
        <taxon>Candidatus Onthocola</taxon>
    </lineage>
</organism>
<dbReference type="PANTHER" id="PTHR11142:SF22">
    <property type="entry name" value="TRNA PSEUDOURIDINE SYNTHASE A 2"/>
    <property type="match status" value="1"/>
</dbReference>
<dbReference type="InterPro" id="IPR020097">
    <property type="entry name" value="PsdUridine_synth_TruA_a/b_dom"/>
</dbReference>
<evidence type="ECO:0000256" key="5">
    <source>
        <dbReference type="PIRSR" id="PIRSR001430-1"/>
    </source>
</evidence>
<comment type="subunit">
    <text evidence="4">Homodimer.</text>
</comment>
<evidence type="ECO:0000256" key="6">
    <source>
        <dbReference type="PIRSR" id="PIRSR001430-2"/>
    </source>
</evidence>
<dbReference type="Gene3D" id="3.30.70.580">
    <property type="entry name" value="Pseudouridine synthase I, catalytic domain, N-terminal subdomain"/>
    <property type="match status" value="1"/>
</dbReference>
<dbReference type="GO" id="GO:0003723">
    <property type="term" value="F:RNA binding"/>
    <property type="evidence" value="ECO:0007669"/>
    <property type="project" value="InterPro"/>
</dbReference>
<evidence type="ECO:0000256" key="3">
    <source>
        <dbReference type="ARBA" id="ARBA00023235"/>
    </source>
</evidence>
<feature type="domain" description="Pseudouridine synthase I TruA alpha/beta" evidence="8">
    <location>
        <begin position="147"/>
        <end position="247"/>
    </location>
</feature>
<dbReference type="GO" id="GO:0031119">
    <property type="term" value="P:tRNA pseudouridine synthesis"/>
    <property type="evidence" value="ECO:0007669"/>
    <property type="project" value="UniProtKB-UniRule"/>
</dbReference>